<sequence>MSMRCLTQLSLTDFSFSHFRIFAMDYQLHEGSIALPDGFKDRTVNMFAFGDSVPAPLNITISRDDMPSTEDLSTYISRQVKLIANQLRGYTLTDKKPAILSTGQTVSGIQVDAYYMHEGRPFYQRQAAFEIMPGRILVFSATSQTDFSASQDEDWLQLLASFQPRLNDAEPTRTEQE</sequence>
<dbReference type="Gene3D" id="3.40.1000.10">
    <property type="entry name" value="Mog1/PsbP, alpha/beta/alpha sandwich"/>
    <property type="match status" value="1"/>
</dbReference>
<protein>
    <submittedName>
        <fullName evidence="1">Uncharacterized protein</fullName>
    </submittedName>
</protein>
<dbReference type="PATRIC" id="fig|251703.9.peg.2750"/>
<evidence type="ECO:0000313" key="2">
    <source>
        <dbReference type="Proteomes" id="UP000050317"/>
    </source>
</evidence>
<evidence type="ECO:0000313" key="1">
    <source>
        <dbReference type="EMBL" id="KPZ18497.1"/>
    </source>
</evidence>
<dbReference type="Pfam" id="PF08786">
    <property type="entry name" value="DcrB"/>
    <property type="match status" value="1"/>
</dbReference>
<gene>
    <name evidence="1" type="ORF">ALO40_05159</name>
</gene>
<dbReference type="InterPro" id="IPR016123">
    <property type="entry name" value="Mog1/PsbP_a/b/a-sand"/>
</dbReference>
<name>A0A0N8TF86_9PSED</name>
<reference evidence="1 2" key="1">
    <citation type="submission" date="2015-09" db="EMBL/GenBank/DDBJ databases">
        <title>Genome announcement of multiple Pseudomonas syringae strains.</title>
        <authorList>
            <person name="Thakur S."/>
            <person name="Wang P.W."/>
            <person name="Gong Y."/>
            <person name="Weir B.S."/>
            <person name="Guttman D.S."/>
        </authorList>
    </citation>
    <scope>NUCLEOTIDE SEQUENCE [LARGE SCALE GENOMIC DNA]</scope>
    <source>
        <strain evidence="1 2">ICMP3963</strain>
    </source>
</reference>
<dbReference type="EMBL" id="LJRR01000148">
    <property type="protein sequence ID" value="KPZ18497.1"/>
    <property type="molecule type" value="Genomic_DNA"/>
</dbReference>
<dbReference type="AlphaFoldDB" id="A0A0N8TF86"/>
<dbReference type="Proteomes" id="UP000050317">
    <property type="component" value="Unassembled WGS sequence"/>
</dbReference>
<dbReference type="SUPFAM" id="SSF55724">
    <property type="entry name" value="Mog1p/PsbP-like"/>
    <property type="match status" value="1"/>
</dbReference>
<dbReference type="InterPro" id="IPR014894">
    <property type="entry name" value="DcrB/EagT6"/>
</dbReference>
<comment type="caution">
    <text evidence="1">The sequence shown here is derived from an EMBL/GenBank/DDBJ whole genome shotgun (WGS) entry which is preliminary data.</text>
</comment>
<proteinExistence type="predicted"/>
<organism evidence="1 2">
    <name type="scientific">Pseudomonas syringae pv. viburni</name>
    <dbReference type="NCBI Taxonomy" id="251703"/>
    <lineage>
        <taxon>Bacteria</taxon>
        <taxon>Pseudomonadati</taxon>
        <taxon>Pseudomonadota</taxon>
        <taxon>Gammaproteobacteria</taxon>
        <taxon>Pseudomonadales</taxon>
        <taxon>Pseudomonadaceae</taxon>
        <taxon>Pseudomonas</taxon>
    </lineage>
</organism>
<accession>A0A0N8TF86</accession>